<feature type="region of interest" description="Disordered" evidence="1">
    <location>
        <begin position="78"/>
        <end position="100"/>
    </location>
</feature>
<dbReference type="EMBL" id="FNXT01001243">
    <property type="protein sequence ID" value="SZX75801.1"/>
    <property type="molecule type" value="Genomic_DNA"/>
</dbReference>
<evidence type="ECO:0000313" key="3">
    <source>
        <dbReference type="Proteomes" id="UP000256970"/>
    </source>
</evidence>
<name>A0A383WEF3_TETOB</name>
<feature type="compositionally biased region" description="Polar residues" evidence="1">
    <location>
        <begin position="146"/>
        <end position="164"/>
    </location>
</feature>
<reference evidence="2 3" key="1">
    <citation type="submission" date="2016-10" db="EMBL/GenBank/DDBJ databases">
        <authorList>
            <person name="Cai Z."/>
        </authorList>
    </citation>
    <scope>NUCLEOTIDE SEQUENCE [LARGE SCALE GENOMIC DNA]</scope>
</reference>
<protein>
    <submittedName>
        <fullName evidence="2">Uncharacterized protein</fullName>
    </submittedName>
</protein>
<gene>
    <name evidence="2" type="ORF">BQ4739_LOCUS16147</name>
</gene>
<feature type="region of interest" description="Disordered" evidence="1">
    <location>
        <begin position="143"/>
        <end position="164"/>
    </location>
</feature>
<organism evidence="2 3">
    <name type="scientific">Tetradesmus obliquus</name>
    <name type="common">Green alga</name>
    <name type="synonym">Acutodesmus obliquus</name>
    <dbReference type="NCBI Taxonomy" id="3088"/>
    <lineage>
        <taxon>Eukaryota</taxon>
        <taxon>Viridiplantae</taxon>
        <taxon>Chlorophyta</taxon>
        <taxon>core chlorophytes</taxon>
        <taxon>Chlorophyceae</taxon>
        <taxon>CS clade</taxon>
        <taxon>Sphaeropleales</taxon>
        <taxon>Scenedesmaceae</taxon>
        <taxon>Tetradesmus</taxon>
    </lineage>
</organism>
<sequence>MDSYSGTGKGTKRKAQGDASHCGTAAAAAGSGNAFYLILCSRSSCVEQFDESFTMDHYEDELEEDKREVRDAVKPFDGTWMHGMPVPGSKEQKRASSSSSSSGCSIQLFKSLEAANQQAGELYRALLASAPFDGEAADIPKKKPQFSWQATQPKQPKSLETTTADGRCKWVRQQTYYFDHERSTGEREWKHVVASTLTVEVLPASASG</sequence>
<dbReference type="AlphaFoldDB" id="A0A383WEF3"/>
<proteinExistence type="predicted"/>
<dbReference type="Proteomes" id="UP000256970">
    <property type="component" value="Unassembled WGS sequence"/>
</dbReference>
<evidence type="ECO:0000256" key="1">
    <source>
        <dbReference type="SAM" id="MobiDB-lite"/>
    </source>
</evidence>
<keyword evidence="3" id="KW-1185">Reference proteome</keyword>
<accession>A0A383WEF3</accession>
<evidence type="ECO:0000313" key="2">
    <source>
        <dbReference type="EMBL" id="SZX75801.1"/>
    </source>
</evidence>